<dbReference type="EMBL" id="CP002175">
    <property type="protein sequence ID" value="ADO77266.1"/>
    <property type="molecule type" value="Genomic_DNA"/>
</dbReference>
<proteinExistence type="predicted"/>
<dbReference type="Gene3D" id="3.40.50.720">
    <property type="entry name" value="NAD(P)-binding Rossmann-like Domain"/>
    <property type="match status" value="1"/>
</dbReference>
<dbReference type="AlphaFoldDB" id="E3DLR9"/>
<sequence length="125" mass="14359">MNLKEKTMQLKNWAVVGATNKKNKFGYLIPLRLKENDYQVYPVNPKLEEVAGLKCYSSLNSIKSKIDVVDLVVNPEIGIKVMEEIKQLDIKYVWLQPGARSDQIKEYAKKHQIEIIESCIYASLS</sequence>
<dbReference type="SUPFAM" id="SSF51735">
    <property type="entry name" value="NAD(P)-binding Rossmann-fold domains"/>
    <property type="match status" value="1"/>
</dbReference>
<dbReference type="Pfam" id="PF13380">
    <property type="entry name" value="CoA_binding_2"/>
    <property type="match status" value="1"/>
</dbReference>
<keyword evidence="3" id="KW-1185">Reference proteome</keyword>
<protein>
    <submittedName>
        <fullName evidence="2">CoA-binding domain protein</fullName>
    </submittedName>
</protein>
<feature type="domain" description="CoA-binding" evidence="1">
    <location>
        <begin position="6"/>
        <end position="99"/>
    </location>
</feature>
<gene>
    <name evidence="2" type="ordered locus">Hprae_1115</name>
</gene>
<dbReference type="Proteomes" id="UP000006866">
    <property type="component" value="Chromosome"/>
</dbReference>
<organism evidence="2 3">
    <name type="scientific">Halanaerobium praevalens (strain ATCC 33744 / DSM 2228 / GSL)</name>
    <dbReference type="NCBI Taxonomy" id="572479"/>
    <lineage>
        <taxon>Bacteria</taxon>
        <taxon>Bacillati</taxon>
        <taxon>Bacillota</taxon>
        <taxon>Clostridia</taxon>
        <taxon>Halanaerobiales</taxon>
        <taxon>Halanaerobiaceae</taxon>
        <taxon>Halanaerobium</taxon>
    </lineage>
</organism>
<dbReference type="InterPro" id="IPR036291">
    <property type="entry name" value="NAD(P)-bd_dom_sf"/>
</dbReference>
<dbReference type="eggNOG" id="COG1832">
    <property type="taxonomic scope" value="Bacteria"/>
</dbReference>
<dbReference type="OrthoDB" id="9804695at2"/>
<reference evidence="2 3" key="2">
    <citation type="journal article" date="2011" name="Stand. Genomic Sci.">
        <title>Complete genome sequence of the extremely halophilic Halanaerobium praevalens type strain (GSL).</title>
        <authorList>
            <person name="Ivanova N."/>
            <person name="Sikorski J."/>
            <person name="Chertkov O."/>
            <person name="Nolan M."/>
            <person name="Lucas S."/>
            <person name="Hammon N."/>
            <person name="Deshpande S."/>
            <person name="Cheng J.F."/>
            <person name="Tapia R."/>
            <person name="Han C."/>
            <person name="Goodwin L."/>
            <person name="Pitluck S."/>
            <person name="Huntemann M."/>
            <person name="Liolios K."/>
            <person name="Pagani I."/>
            <person name="Mavromatis K."/>
            <person name="Ovchinikova G."/>
            <person name="Pati A."/>
            <person name="Chen A."/>
            <person name="Palaniappan K."/>
            <person name="Land M."/>
            <person name="Hauser L."/>
            <person name="Brambilla E.M."/>
            <person name="Kannan K.P."/>
            <person name="Rohde M."/>
            <person name="Tindall B.J."/>
            <person name="Goker M."/>
            <person name="Detter J.C."/>
            <person name="Woyke T."/>
            <person name="Bristow J."/>
            <person name="Eisen J.A."/>
            <person name="Markowitz V."/>
            <person name="Hugenholtz P."/>
            <person name="Kyrpides N.C."/>
            <person name="Klenk H.P."/>
            <person name="Lapidus A."/>
        </authorList>
    </citation>
    <scope>NUCLEOTIDE SEQUENCE [LARGE SCALE GENOMIC DNA]</scope>
    <source>
        <strain evidence="3">ATCC 33744 / DSM 2228 / GSL</strain>
    </source>
</reference>
<dbReference type="PANTHER" id="PTHR33303:SF2">
    <property type="entry name" value="COA-BINDING DOMAIN-CONTAINING PROTEIN"/>
    <property type="match status" value="1"/>
</dbReference>
<evidence type="ECO:0000313" key="3">
    <source>
        <dbReference type="Proteomes" id="UP000006866"/>
    </source>
</evidence>
<dbReference type="PANTHER" id="PTHR33303">
    <property type="entry name" value="CYTOPLASMIC PROTEIN-RELATED"/>
    <property type="match status" value="1"/>
</dbReference>
<dbReference type="PATRIC" id="fig|572479.3.peg.1127"/>
<accession>E3DLR9</accession>
<name>E3DLR9_HALPG</name>
<dbReference type="RefSeq" id="WP_014553296.1">
    <property type="nucleotide sequence ID" value="NC_017455.1"/>
</dbReference>
<evidence type="ECO:0000313" key="2">
    <source>
        <dbReference type="EMBL" id="ADO77266.1"/>
    </source>
</evidence>
<dbReference type="KEGG" id="hpk:Hprae_1115"/>
<dbReference type="SMART" id="SM00881">
    <property type="entry name" value="CoA_binding"/>
    <property type="match status" value="1"/>
</dbReference>
<reference evidence="3" key="1">
    <citation type="submission" date="2010-10" db="EMBL/GenBank/DDBJ databases">
        <title>The complete genome of Halanaerobium praevalens DSM 2228.</title>
        <authorList>
            <consortium name="US DOE Joint Genome Institute (JGI-PGF)"/>
            <person name="Lucas S."/>
            <person name="Copeland A."/>
            <person name="Lapidus A."/>
            <person name="Glavina del Rio T."/>
            <person name="Dalin E."/>
            <person name="Tice H."/>
            <person name="Bruce D."/>
            <person name="Goodwin L."/>
            <person name="Pitluck S."/>
            <person name="Kyrpides N."/>
            <person name="Mavromatis K."/>
            <person name="Ivanova N."/>
            <person name="Ovchinnikova G."/>
            <person name="Chertkov O."/>
            <person name="Detter J.C."/>
            <person name="Han C."/>
            <person name="Larimer F."/>
            <person name="Land M."/>
            <person name="Hauser L."/>
            <person name="Markowitz V."/>
            <person name="Cheng J.-F."/>
            <person name="Hugenholtz P."/>
            <person name="Woyke T."/>
            <person name="Wu D."/>
            <person name="Tindall B."/>
            <person name="Pomrenke H.G."/>
            <person name="Brambilla E."/>
            <person name="Klenk H.-P."/>
            <person name="Eisen J.A."/>
        </authorList>
    </citation>
    <scope>NUCLEOTIDE SEQUENCE [LARGE SCALE GENOMIC DNA]</scope>
    <source>
        <strain evidence="3">ATCC 33744 / DSM 2228 / GSL</strain>
    </source>
</reference>
<dbReference type="STRING" id="572479.Hprae_1115"/>
<dbReference type="InterPro" id="IPR003781">
    <property type="entry name" value="CoA-bd"/>
</dbReference>
<dbReference type="HOGENOM" id="CLU_112567_1_2_9"/>
<evidence type="ECO:0000259" key="1">
    <source>
        <dbReference type="SMART" id="SM00881"/>
    </source>
</evidence>